<gene>
    <name evidence="6" type="ORF">LQ318_02885</name>
</gene>
<feature type="domain" description="PBP" evidence="5">
    <location>
        <begin position="27"/>
        <end position="279"/>
    </location>
</feature>
<dbReference type="PANTHER" id="PTHR30570">
    <property type="entry name" value="PERIPLASMIC PHOSPHATE BINDING COMPONENT OF PHOSPHATE ABC TRANSPORTER"/>
    <property type="match status" value="1"/>
</dbReference>
<comment type="similarity">
    <text evidence="1 4">Belongs to the PstS family.</text>
</comment>
<dbReference type="InterPro" id="IPR024370">
    <property type="entry name" value="PBP_domain"/>
</dbReference>
<dbReference type="EMBL" id="JAJNDC010000001">
    <property type="protein sequence ID" value="MCW9711840.1"/>
    <property type="molecule type" value="Genomic_DNA"/>
</dbReference>
<dbReference type="RefSeq" id="WP_265787366.1">
    <property type="nucleotide sequence ID" value="NZ_BAABRS010000001.1"/>
</dbReference>
<accession>A0ABT3PVG9</accession>
<sequence>MKKIYTALFLVGALFITSCGSGGSDDQMSGEIKIDGSSTVFPISEAVAEEFRSEAPRLRVTVGVSGTGGGFQKFLRGDTDINNASREISPGEIETAEENGVDYVQLSVAYDGLSVVVHPENDWVDLFTVEELKTIWEPEAQGEITHWSDVREEWPNEELHLFGPGVASGTYDYFTEAIVGESGASRGDFTASEDDNVLVQGVSTDQHALGFFGMAYYEENSEDLKLVGVENDEGEVVKPTMETVSNGTYNPLSRPLFIYVNKQAAQKKSVQQFVNFYLDNAGELARQIGYIPMPDSLYEKQKEKFEAFTASDSASVNNQ</sequence>
<keyword evidence="2 4" id="KW-0813">Transport</keyword>
<dbReference type="PROSITE" id="PS51257">
    <property type="entry name" value="PROKAR_LIPOPROTEIN"/>
    <property type="match status" value="1"/>
</dbReference>
<evidence type="ECO:0000259" key="5">
    <source>
        <dbReference type="Pfam" id="PF12849"/>
    </source>
</evidence>
<feature type="chain" id="PRO_5044950427" description="Phosphate-binding protein" evidence="4">
    <location>
        <begin position="24"/>
        <end position="319"/>
    </location>
</feature>
<feature type="signal peptide" evidence="4">
    <location>
        <begin position="1"/>
        <end position="23"/>
    </location>
</feature>
<keyword evidence="7" id="KW-1185">Reference proteome</keyword>
<name>A0ABT3PVG9_9BACT</name>
<dbReference type="InterPro" id="IPR050811">
    <property type="entry name" value="Phosphate_ABC_transporter"/>
</dbReference>
<evidence type="ECO:0000313" key="6">
    <source>
        <dbReference type="EMBL" id="MCW9711840.1"/>
    </source>
</evidence>
<keyword evidence="3 4" id="KW-0732">Signal</keyword>
<keyword evidence="4" id="KW-0592">Phosphate transport</keyword>
<evidence type="ECO:0000256" key="1">
    <source>
        <dbReference type="ARBA" id="ARBA00008725"/>
    </source>
</evidence>
<reference evidence="6 7" key="1">
    <citation type="submission" date="2021-11" db="EMBL/GenBank/DDBJ databases">
        <title>Aliifidinibius sp. nov., a new bacterium isolated from saline soil.</title>
        <authorList>
            <person name="Galisteo C."/>
            <person name="De La Haba R."/>
            <person name="Sanchez-Porro C."/>
            <person name="Ventosa A."/>
        </authorList>
    </citation>
    <scope>NUCLEOTIDE SEQUENCE [LARGE SCALE GENOMIC DNA]</scope>
    <source>
        <strain evidence="6 7">KACC 190600</strain>
    </source>
</reference>
<dbReference type="Proteomes" id="UP001207337">
    <property type="component" value="Unassembled WGS sequence"/>
</dbReference>
<protein>
    <recommendedName>
        <fullName evidence="4">Phosphate-binding protein</fullName>
    </recommendedName>
</protein>
<dbReference type="InterPro" id="IPR011862">
    <property type="entry name" value="Phos-bd"/>
</dbReference>
<dbReference type="NCBIfam" id="TIGR02136">
    <property type="entry name" value="ptsS_2"/>
    <property type="match status" value="1"/>
</dbReference>
<evidence type="ECO:0000313" key="7">
    <source>
        <dbReference type="Proteomes" id="UP001207337"/>
    </source>
</evidence>
<proteinExistence type="inferred from homology"/>
<dbReference type="PANTHER" id="PTHR30570:SF1">
    <property type="entry name" value="PHOSPHATE-BINDING PROTEIN PSTS"/>
    <property type="match status" value="1"/>
</dbReference>
<dbReference type="CDD" id="cd13654">
    <property type="entry name" value="PBP2_phosphate_like_2"/>
    <property type="match status" value="1"/>
</dbReference>
<evidence type="ECO:0000256" key="2">
    <source>
        <dbReference type="ARBA" id="ARBA00022448"/>
    </source>
</evidence>
<dbReference type="SUPFAM" id="SSF53850">
    <property type="entry name" value="Periplasmic binding protein-like II"/>
    <property type="match status" value="1"/>
</dbReference>
<dbReference type="Pfam" id="PF12849">
    <property type="entry name" value="PBP_like_2"/>
    <property type="match status" value="1"/>
</dbReference>
<comment type="caution">
    <text evidence="6">The sequence shown here is derived from an EMBL/GenBank/DDBJ whole genome shotgun (WGS) entry which is preliminary data.</text>
</comment>
<organism evidence="6 7">
    <name type="scientific">Fodinibius salicampi</name>
    <dbReference type="NCBI Taxonomy" id="1920655"/>
    <lineage>
        <taxon>Bacteria</taxon>
        <taxon>Pseudomonadati</taxon>
        <taxon>Balneolota</taxon>
        <taxon>Balneolia</taxon>
        <taxon>Balneolales</taxon>
        <taxon>Balneolaceae</taxon>
        <taxon>Fodinibius</taxon>
    </lineage>
</organism>
<comment type="function">
    <text evidence="4">Involved in the system for phosphate transport across the cytoplasmic membrane.</text>
</comment>
<dbReference type="Gene3D" id="3.40.190.10">
    <property type="entry name" value="Periplasmic binding protein-like II"/>
    <property type="match status" value="2"/>
</dbReference>
<evidence type="ECO:0000256" key="3">
    <source>
        <dbReference type="ARBA" id="ARBA00022729"/>
    </source>
</evidence>
<evidence type="ECO:0000256" key="4">
    <source>
        <dbReference type="RuleBase" id="RU367119"/>
    </source>
</evidence>